<dbReference type="CDD" id="cd00146">
    <property type="entry name" value="PKD"/>
    <property type="match status" value="1"/>
</dbReference>
<dbReference type="Pfam" id="PF22352">
    <property type="entry name" value="K319L-like_PKD"/>
    <property type="match status" value="2"/>
</dbReference>
<dbReference type="InterPro" id="IPR013783">
    <property type="entry name" value="Ig-like_fold"/>
</dbReference>
<name>V4HRN8_PSEL2</name>
<evidence type="ECO:0000313" key="2">
    <source>
        <dbReference type="Proteomes" id="UP000017820"/>
    </source>
</evidence>
<gene>
    <name evidence="1" type="ORF">PL2TA16_01693</name>
</gene>
<sequence length="1619" mass="181017">MYQLLTIINTKGYGWLINRGRQFFLAVFLMNLTACGGSSQNDTTPPSLPEEQNNKPTVSIVGDSEVFEQKQLILTGNASDTDGNIQSYQWHFNDNESLQVEGSDKREVTIQSNDLSKDQSVEFTLTVTDDDGAKSSATHTVLFKDTPAPSIAIQGDKQYVEQSQFVLTIKTSLDTSEIADIAWQHDSDLDITLTELERLNLQVSLPDIQNATLVNFNVSITDIHGKVVSATHAIEVTALENEQPQVLIDGAQQAVEKTAFSLTANATDTDGTIKSYNWTHNSQLQLTLEGNTDATLSVISPDIQSQHEIKFTVTVADNQGASSSAMHSIVLEPIKDSLTLVGKVTDAPIANAAVELNVGDETFTTTADAEGAYMLSFEIDESLSQELINLRALGTGEQAHVELVSQLGSMEQLKHAAGDDLSLNSTEYFDVNITNVTTAEDALISRMNSSITSDNQLLEARQSIEPAEVLTLSSLLKAVIDYGVELPSNTETTLQLAQNKDTSNALIELLQTESPELLTQIEEEIKADETLVNPVALSPLGDYYLVEARYLDGIGFKLSFNDDHTGTLVADERIPFEWHQDGTEITVSLAHEFWAYSSSSSRFVDFQAKEFTLSTFDSGEHYHAVTATFKNTLAAEGGPNQISTTAKLFKAKTHQLSKHSELLGTWILNYRDKYKNQEYITITLNDNNEAMMDSIGVESHWDITDNVLHISNERYNLDIELVRDIDVGMQVVVNSGLAELTEVAHAVMIKTQDITFADIDYQRTWQLIKNKHSNNRFIIDENDNYHFRWTKNIEGELKDGILNRYRYRSDYREVSWCDVTLPYCEISWTDSYKLLAIHGDKIAVEQRHQIGDSQSSFTNQRQIHIFELSDKSWALGQFGTSFLERDELAIRHRAETNLYAQSESGVAVLNSRQQCSFVSSYVLKCKSIITLNDQRFYAELEGDLIKLTAVLSDEISYLQVMEETHEQLTVCHFTEGQGCTASNQYNFKYAKPILDIDFNTLGQGEVEASTEVVRYGEVFSVTMTANDGHIIGKVSGCEGTFSEYEPTFARYTIKDPKANCTINTEFYSEEPISGDFLLIEESAHEIPLSTYFSIDSATSGTLYGLDEIKPFRLYRTADKSYSAQLNSFETVVVKLDENNLTEVRGFDLSIEEDGTYISWVVYEQANYKNLEKRKVINSSDLATLDVDESSLVGRWYLTYGYNNKWSLESSFNIETGLPHWPFVPMTQQTVILEINADTTGRLITDLDSESESITELSWSLNAHGKLHLTTLNDSDFAEISLFEARSGGYAFAIDKLSMVEYGRYNNDWLRHGSGLIFKAQPATSFENVVGQYRAPKLLGNWGFEIFEDGTVVSKQNLSKRIASLTGDMLSIAYVNNVEVDKSDPYCNFESQECELKEGTKYQVLGVHGDRVYVNLIWDSLNETRFLVYEFSPEPALTGFAPHQLHGLYLHDQFNGTPRQWRFDIDEQTGTATLWITEKDGVKTYPIELVNGIIVTKGLYEQFVLNILSSDSEGITACWRARFSVCETENIINFSYIPPKINVTLNITPGIGYSHNFSLGYVLFGSHAGMTVAAGYNTSAKLSSFDGCGLTIFRESPGSTGLKTSMLFEDCVLNVNIEMD</sequence>
<reference evidence="1 2" key="1">
    <citation type="submission" date="2013-07" db="EMBL/GenBank/DDBJ databases">
        <title>Draft genome sequence of Pseudoalteromonas luteoviolacea 2ta16.</title>
        <authorList>
            <person name="Allen E.E."/>
            <person name="Azam F."/>
            <person name="Podell S."/>
        </authorList>
    </citation>
    <scope>NUCLEOTIDE SEQUENCE [LARGE SCALE GENOMIC DNA]</scope>
    <source>
        <strain evidence="1 2">2ta16</strain>
    </source>
</reference>
<comment type="caution">
    <text evidence="1">The sequence shown here is derived from an EMBL/GenBank/DDBJ whole genome shotgun (WGS) entry which is preliminary data.</text>
</comment>
<dbReference type="PATRIC" id="fig|1353533.3.peg.5119"/>
<organism evidence="1 2">
    <name type="scientific">Pseudoalteromonas luteoviolacea (strain 2ta16)</name>
    <dbReference type="NCBI Taxonomy" id="1353533"/>
    <lineage>
        <taxon>Bacteria</taxon>
        <taxon>Pseudomonadati</taxon>
        <taxon>Pseudomonadota</taxon>
        <taxon>Gammaproteobacteria</taxon>
        <taxon>Alteromonadales</taxon>
        <taxon>Pseudoalteromonadaceae</taxon>
        <taxon>Pseudoalteromonas</taxon>
    </lineage>
</organism>
<dbReference type="EMBL" id="AUSV01000134">
    <property type="protein sequence ID" value="ESP90589.1"/>
    <property type="molecule type" value="Genomic_DNA"/>
</dbReference>
<evidence type="ECO:0000313" key="1">
    <source>
        <dbReference type="EMBL" id="ESP90589.1"/>
    </source>
</evidence>
<dbReference type="SUPFAM" id="SSF49299">
    <property type="entry name" value="PKD domain"/>
    <property type="match status" value="1"/>
</dbReference>
<dbReference type="Proteomes" id="UP000017820">
    <property type="component" value="Unassembled WGS sequence"/>
</dbReference>
<proteinExistence type="predicted"/>
<dbReference type="Gene3D" id="2.60.40.10">
    <property type="entry name" value="Immunoglobulins"/>
    <property type="match status" value="2"/>
</dbReference>
<protein>
    <submittedName>
        <fullName evidence="1">REJ domain protein</fullName>
    </submittedName>
</protein>
<accession>V4HRN8</accession>
<dbReference type="InterPro" id="IPR035986">
    <property type="entry name" value="PKD_dom_sf"/>
</dbReference>